<organism evidence="1 2">
    <name type="scientific">Roseimaritima ulvae</name>
    <dbReference type="NCBI Taxonomy" id="980254"/>
    <lineage>
        <taxon>Bacteria</taxon>
        <taxon>Pseudomonadati</taxon>
        <taxon>Planctomycetota</taxon>
        <taxon>Planctomycetia</taxon>
        <taxon>Pirellulales</taxon>
        <taxon>Pirellulaceae</taxon>
        <taxon>Roseimaritima</taxon>
    </lineage>
</organism>
<dbReference type="PANTHER" id="PTHR43737:SF1">
    <property type="entry name" value="DUF1501 DOMAIN-CONTAINING PROTEIN"/>
    <property type="match status" value="1"/>
</dbReference>
<dbReference type="InterPro" id="IPR006311">
    <property type="entry name" value="TAT_signal"/>
</dbReference>
<dbReference type="OrthoDB" id="127333at2"/>
<dbReference type="EMBL" id="CP042914">
    <property type="protein sequence ID" value="QEG40159.1"/>
    <property type="molecule type" value="Genomic_DNA"/>
</dbReference>
<dbReference type="PANTHER" id="PTHR43737">
    <property type="entry name" value="BLL7424 PROTEIN"/>
    <property type="match status" value="1"/>
</dbReference>
<proteinExistence type="predicted"/>
<dbReference type="InterPro" id="IPR017850">
    <property type="entry name" value="Alkaline_phosphatase_core_sf"/>
</dbReference>
<gene>
    <name evidence="1" type="ORF">UC8_21650</name>
</gene>
<dbReference type="Pfam" id="PF07394">
    <property type="entry name" value="DUF1501"/>
    <property type="match status" value="1"/>
</dbReference>
<dbReference type="AlphaFoldDB" id="A0A5B9QQH5"/>
<name>A0A5B9QQH5_9BACT</name>
<dbReference type="Proteomes" id="UP000325286">
    <property type="component" value="Chromosome"/>
</dbReference>
<dbReference type="SUPFAM" id="SSF53649">
    <property type="entry name" value="Alkaline phosphatase-like"/>
    <property type="match status" value="1"/>
</dbReference>
<evidence type="ECO:0000313" key="1">
    <source>
        <dbReference type="EMBL" id="QEG40159.1"/>
    </source>
</evidence>
<dbReference type="PROSITE" id="PS51318">
    <property type="entry name" value="TAT"/>
    <property type="match status" value="1"/>
</dbReference>
<evidence type="ECO:0000313" key="2">
    <source>
        <dbReference type="Proteomes" id="UP000325286"/>
    </source>
</evidence>
<keyword evidence="2" id="KW-1185">Reference proteome</keyword>
<dbReference type="RefSeq" id="WP_068141274.1">
    <property type="nucleotide sequence ID" value="NZ_CP042914.1"/>
</dbReference>
<dbReference type="InterPro" id="IPR010869">
    <property type="entry name" value="DUF1501"/>
</dbReference>
<sequence length="489" mass="53153">MTRPTSCSDSQSQHPLRTTRRTALQAGAIGILGLGMNHLQGLREAQAAEGPAPTGKAKSCIFIFLSGGLAQHESFDMKPNAPENIRGEFRPIATRTPGLQICEHLPMLAQRSEQWALCRSLTHSSNEHSAAHHIMLTGHSDLPTGFSPNNPSRTDHPSIAAIAGRIVPPRNNLPSAAVIPERLVHNSGRVIPGQHAGAMGAVYDPWMVEASSFHNTSYGAFPEFSFDHQDRGKPDPRIFQAPQMQLPEGLGMRQISGRLELLQTLRTQQRQLAGFAETQQFDRLRQGAVSLLTDSRVHSALDVTNADEKSLERYGRNSFGWSLLMARRLVASGVRLVQVNLGNDETWDTHGNAFPHLKNNLFPPTDRAVSALLDDLQASGELDETLIVMAGEFGRTPQITLLKNAYKLPGRDHWGAVQSVWFAGGGIRGGTVVGESDAHGAYPSAQPVKPENFAATIYDALGIPATAVWHDAQERPHAIYHGQPIAGLT</sequence>
<accession>A0A5B9QQH5</accession>
<protein>
    <recommendedName>
        <fullName evidence="3">DUF1501 domain-containing protein</fullName>
    </recommendedName>
</protein>
<dbReference type="KEGG" id="rul:UC8_21650"/>
<reference evidence="1 2" key="1">
    <citation type="submission" date="2019-08" db="EMBL/GenBank/DDBJ databases">
        <title>Deep-cultivation of Planctomycetes and their phenomic and genomic characterization uncovers novel biology.</title>
        <authorList>
            <person name="Wiegand S."/>
            <person name="Jogler M."/>
            <person name="Boedeker C."/>
            <person name="Pinto D."/>
            <person name="Vollmers J."/>
            <person name="Rivas-Marin E."/>
            <person name="Kohn T."/>
            <person name="Peeters S.H."/>
            <person name="Heuer A."/>
            <person name="Rast P."/>
            <person name="Oberbeckmann S."/>
            <person name="Bunk B."/>
            <person name="Jeske O."/>
            <person name="Meyerdierks A."/>
            <person name="Storesund J.E."/>
            <person name="Kallscheuer N."/>
            <person name="Luecker S."/>
            <person name="Lage O.M."/>
            <person name="Pohl T."/>
            <person name="Merkel B.J."/>
            <person name="Hornburger P."/>
            <person name="Mueller R.-W."/>
            <person name="Bruemmer F."/>
            <person name="Labrenz M."/>
            <person name="Spormann A.M."/>
            <person name="Op den Camp H."/>
            <person name="Overmann J."/>
            <person name="Amann R."/>
            <person name="Jetten M.S.M."/>
            <person name="Mascher T."/>
            <person name="Medema M.H."/>
            <person name="Devos D.P."/>
            <person name="Kaster A.-K."/>
            <person name="Ovreas L."/>
            <person name="Rohde M."/>
            <person name="Galperin M.Y."/>
            <person name="Jogler C."/>
        </authorList>
    </citation>
    <scope>NUCLEOTIDE SEQUENCE [LARGE SCALE GENOMIC DNA]</scope>
    <source>
        <strain evidence="1 2">UC8</strain>
    </source>
</reference>
<evidence type="ECO:0008006" key="3">
    <source>
        <dbReference type="Google" id="ProtNLM"/>
    </source>
</evidence>